<gene>
    <name evidence="1" type="ORF">ASJ81_02180</name>
</gene>
<evidence type="ECO:0000313" key="1">
    <source>
        <dbReference type="EMBL" id="PAV10955.1"/>
    </source>
</evidence>
<organism evidence="1 2">
    <name type="scientific">Methanosarcina spelaei</name>
    <dbReference type="NCBI Taxonomy" id="1036679"/>
    <lineage>
        <taxon>Archaea</taxon>
        <taxon>Methanobacteriati</taxon>
        <taxon>Methanobacteriota</taxon>
        <taxon>Stenosarchaea group</taxon>
        <taxon>Methanomicrobia</taxon>
        <taxon>Methanosarcinales</taxon>
        <taxon>Methanosarcinaceae</taxon>
        <taxon>Methanosarcina</taxon>
    </lineage>
</organism>
<evidence type="ECO:0000313" key="2">
    <source>
        <dbReference type="Proteomes" id="UP000218164"/>
    </source>
</evidence>
<proteinExistence type="predicted"/>
<dbReference type="AlphaFoldDB" id="A0A2A2HNM7"/>
<dbReference type="EMBL" id="LMVP01000538">
    <property type="protein sequence ID" value="PAV10955.1"/>
    <property type="molecule type" value="Genomic_DNA"/>
</dbReference>
<reference evidence="1 2" key="1">
    <citation type="journal article" date="2017" name="BMC Genomics">
        <title>Genomic analysis of methanogenic archaea reveals a shift towards energy conservation.</title>
        <authorList>
            <person name="Gilmore S.P."/>
            <person name="Henske J.K."/>
            <person name="Sexton J.A."/>
            <person name="Solomon K.V."/>
            <person name="Seppala S."/>
            <person name="Yoo J.I."/>
            <person name="Huyett L.M."/>
            <person name="Pressman A."/>
            <person name="Cogan J.Z."/>
            <person name="Kivenson V."/>
            <person name="Peng X."/>
            <person name="Tan Y."/>
            <person name="Valentine D.L."/>
            <person name="O'Malley M.A."/>
        </authorList>
    </citation>
    <scope>NUCLEOTIDE SEQUENCE [LARGE SCALE GENOMIC DNA]</scope>
    <source>
        <strain evidence="1 2">MC-15</strain>
    </source>
</reference>
<dbReference type="OrthoDB" id="125552at2157"/>
<accession>A0A2A2HNM7</accession>
<protein>
    <submittedName>
        <fullName evidence="1">Uncharacterized protein</fullName>
    </submittedName>
</protein>
<dbReference type="Proteomes" id="UP000218164">
    <property type="component" value="Unassembled WGS sequence"/>
</dbReference>
<keyword evidence="2" id="KW-1185">Reference proteome</keyword>
<name>A0A2A2HNM7_9EURY</name>
<comment type="caution">
    <text evidence="1">The sequence shown here is derived from an EMBL/GenBank/DDBJ whole genome shotgun (WGS) entry which is preliminary data.</text>
</comment>
<sequence length="168" mass="18362">MPLYSKSSASLPLLDNEELSNRSEMIIIGTVKETLPSKWTSADGKRPKGIDSFSLENSIYTDITINVDKYLKNPSSSKEVTVRLDGGTVGNDTLEADYEPTFKPGEKVLLFLTDDVVAGTSKIGPKHFRATGCMLGKFTLTDDGKAVRRDKTVNQDELLSAIKNKSSV</sequence>